<protein>
    <submittedName>
        <fullName evidence="3">Glutaredoxin family protein</fullName>
    </submittedName>
</protein>
<keyword evidence="4" id="KW-1185">Reference proteome</keyword>
<dbReference type="AlphaFoldDB" id="A0A369ULZ1"/>
<evidence type="ECO:0000313" key="4">
    <source>
        <dbReference type="Proteomes" id="UP000253782"/>
    </source>
</evidence>
<accession>A0A369ULZ1</accession>
<dbReference type="OrthoDB" id="8991911at2"/>
<sequence length="146" mass="15821">MRLKSLLFMAVFLVVGVAAGVGVGRYVIPLVRPAAALPQLVSSGDYREQYIKPAGKPVVLFSLSTCPHCRDTRAYFAAHGIVYTDYVIDESEDARIKFETLNEPGVPVVLTTGHKVRGYHPQAYADVFKQDGVAERLGGASDLKGP</sequence>
<gene>
    <name evidence="3" type="ORF">DVJ77_11505</name>
</gene>
<reference evidence="3 4" key="1">
    <citation type="submission" date="2018-07" db="EMBL/GenBank/DDBJ databases">
        <title>Dyella tabacisoli L4-6T, whole genome shotgun sequence.</title>
        <authorList>
            <person name="Zhou X.-K."/>
            <person name="Li W.-J."/>
            <person name="Duan Y.-Q."/>
        </authorList>
    </citation>
    <scope>NUCLEOTIDE SEQUENCE [LARGE SCALE GENOMIC DNA]</scope>
    <source>
        <strain evidence="3 4">L4-6</strain>
    </source>
</reference>
<dbReference type="RefSeq" id="WP_114845639.1">
    <property type="nucleotide sequence ID" value="NZ_JBHSPE010000005.1"/>
</dbReference>
<evidence type="ECO:0000313" key="3">
    <source>
        <dbReference type="EMBL" id="RDD81772.1"/>
    </source>
</evidence>
<name>A0A369ULZ1_9GAMM</name>
<keyword evidence="1" id="KW-0676">Redox-active center</keyword>
<dbReference type="InterPro" id="IPR017937">
    <property type="entry name" value="Thioredoxin_CS"/>
</dbReference>
<dbReference type="SUPFAM" id="SSF52833">
    <property type="entry name" value="Thioredoxin-like"/>
    <property type="match status" value="1"/>
</dbReference>
<dbReference type="EMBL" id="QQAH01000009">
    <property type="protein sequence ID" value="RDD81772.1"/>
    <property type="molecule type" value="Genomic_DNA"/>
</dbReference>
<feature type="domain" description="Glutaredoxin" evidence="2">
    <location>
        <begin position="58"/>
        <end position="113"/>
    </location>
</feature>
<dbReference type="Proteomes" id="UP000253782">
    <property type="component" value="Unassembled WGS sequence"/>
</dbReference>
<evidence type="ECO:0000256" key="1">
    <source>
        <dbReference type="ARBA" id="ARBA00023284"/>
    </source>
</evidence>
<dbReference type="InterPro" id="IPR002109">
    <property type="entry name" value="Glutaredoxin"/>
</dbReference>
<dbReference type="InterPro" id="IPR036249">
    <property type="entry name" value="Thioredoxin-like_sf"/>
</dbReference>
<dbReference type="PROSITE" id="PS00194">
    <property type="entry name" value="THIOREDOXIN_1"/>
    <property type="match status" value="1"/>
</dbReference>
<proteinExistence type="predicted"/>
<evidence type="ECO:0000259" key="2">
    <source>
        <dbReference type="Pfam" id="PF00462"/>
    </source>
</evidence>
<dbReference type="Pfam" id="PF00462">
    <property type="entry name" value="Glutaredoxin"/>
    <property type="match status" value="1"/>
</dbReference>
<dbReference type="Gene3D" id="3.40.30.10">
    <property type="entry name" value="Glutaredoxin"/>
    <property type="match status" value="1"/>
</dbReference>
<dbReference type="CDD" id="cd02976">
    <property type="entry name" value="NrdH"/>
    <property type="match status" value="1"/>
</dbReference>
<dbReference type="PROSITE" id="PS51354">
    <property type="entry name" value="GLUTAREDOXIN_2"/>
    <property type="match status" value="1"/>
</dbReference>
<comment type="caution">
    <text evidence="3">The sequence shown here is derived from an EMBL/GenBank/DDBJ whole genome shotgun (WGS) entry which is preliminary data.</text>
</comment>
<organism evidence="3 4">
    <name type="scientific">Dyella tabacisoli</name>
    <dbReference type="NCBI Taxonomy" id="2282381"/>
    <lineage>
        <taxon>Bacteria</taxon>
        <taxon>Pseudomonadati</taxon>
        <taxon>Pseudomonadota</taxon>
        <taxon>Gammaproteobacteria</taxon>
        <taxon>Lysobacterales</taxon>
        <taxon>Rhodanobacteraceae</taxon>
        <taxon>Dyella</taxon>
    </lineage>
</organism>